<protein>
    <recommendedName>
        <fullName evidence="2">BURP domain-containing protein</fullName>
    </recommendedName>
</protein>
<comment type="caution">
    <text evidence="3">The sequence shown here is derived from an EMBL/GenBank/DDBJ whole genome shotgun (WGS) entry which is preliminary data.</text>
</comment>
<accession>A0AAW1H0B5</accession>
<name>A0AAW1H0B5_SAPOF</name>
<feature type="chain" id="PRO_5043710431" description="BURP domain-containing protein" evidence="1">
    <location>
        <begin position="27"/>
        <end position="304"/>
    </location>
</feature>
<dbReference type="PROSITE" id="PS51277">
    <property type="entry name" value="BURP"/>
    <property type="match status" value="1"/>
</dbReference>
<evidence type="ECO:0000313" key="4">
    <source>
        <dbReference type="Proteomes" id="UP001443914"/>
    </source>
</evidence>
<keyword evidence="4" id="KW-1185">Reference proteome</keyword>
<dbReference type="AlphaFoldDB" id="A0AAW1H0B5"/>
<feature type="signal peptide" evidence="1">
    <location>
        <begin position="1"/>
        <end position="26"/>
    </location>
</feature>
<gene>
    <name evidence="3" type="ORF">RND81_14G253700</name>
</gene>
<evidence type="ECO:0000259" key="2">
    <source>
        <dbReference type="PROSITE" id="PS51277"/>
    </source>
</evidence>
<dbReference type="EMBL" id="JBDFQZ010000014">
    <property type="protein sequence ID" value="KAK9667402.1"/>
    <property type="molecule type" value="Genomic_DNA"/>
</dbReference>
<evidence type="ECO:0000256" key="1">
    <source>
        <dbReference type="SAM" id="SignalP"/>
    </source>
</evidence>
<evidence type="ECO:0000313" key="3">
    <source>
        <dbReference type="EMBL" id="KAK9667402.1"/>
    </source>
</evidence>
<proteinExistence type="predicted"/>
<dbReference type="Pfam" id="PF03181">
    <property type="entry name" value="BURP"/>
    <property type="match status" value="1"/>
</dbReference>
<dbReference type="Proteomes" id="UP001443914">
    <property type="component" value="Unassembled WGS sequence"/>
</dbReference>
<dbReference type="PANTHER" id="PTHR31236">
    <property type="entry name" value="BURP DOMAIN PROTEIN USPL1-LIKE"/>
    <property type="match status" value="1"/>
</dbReference>
<dbReference type="InterPro" id="IPR044816">
    <property type="entry name" value="BURP"/>
</dbReference>
<dbReference type="InterPro" id="IPR004873">
    <property type="entry name" value="BURP_dom"/>
</dbReference>
<reference evidence="3" key="1">
    <citation type="submission" date="2024-03" db="EMBL/GenBank/DDBJ databases">
        <title>WGS assembly of Saponaria officinalis var. Norfolk2.</title>
        <authorList>
            <person name="Jenkins J."/>
            <person name="Shu S."/>
            <person name="Grimwood J."/>
            <person name="Barry K."/>
            <person name="Goodstein D."/>
            <person name="Schmutz J."/>
            <person name="Leebens-Mack J."/>
            <person name="Osbourn A."/>
        </authorList>
    </citation>
    <scope>NUCLEOTIDE SEQUENCE [LARGE SCALE GENOMIC DNA]</scope>
    <source>
        <strain evidence="3">JIC</strain>
    </source>
</reference>
<keyword evidence="1" id="KW-0732">Signal</keyword>
<organism evidence="3 4">
    <name type="scientific">Saponaria officinalis</name>
    <name type="common">Common soapwort</name>
    <name type="synonym">Lychnis saponaria</name>
    <dbReference type="NCBI Taxonomy" id="3572"/>
    <lineage>
        <taxon>Eukaryota</taxon>
        <taxon>Viridiplantae</taxon>
        <taxon>Streptophyta</taxon>
        <taxon>Embryophyta</taxon>
        <taxon>Tracheophyta</taxon>
        <taxon>Spermatophyta</taxon>
        <taxon>Magnoliopsida</taxon>
        <taxon>eudicotyledons</taxon>
        <taxon>Gunneridae</taxon>
        <taxon>Pentapetalae</taxon>
        <taxon>Caryophyllales</taxon>
        <taxon>Caryophyllaceae</taxon>
        <taxon>Caryophylleae</taxon>
        <taxon>Saponaria</taxon>
    </lineage>
</organism>
<feature type="domain" description="BURP" evidence="2">
    <location>
        <begin position="80"/>
        <end position="298"/>
    </location>
</feature>
<dbReference type="SMART" id="SM01045">
    <property type="entry name" value="BURP"/>
    <property type="match status" value="1"/>
</dbReference>
<sequence>MASSVFGICTIFFHLLMLCMIQGNIAREVPKEGGQNIEAAYSPQGNGVDDHHLCLNNNNHGCNQYPHTHMDHMELSWNILFHIQDLQLGKNINLYFPIKNSSQTPHFIPKQEADSIPFLSSDITKILDFFSFDQDSPQSKAIKQTLNHCELPPLNGETKFCATSLESMLDKLSMLFGDEGSNFRVLTTTQVKNWVPHLQNYTILDDPREISVGKMFGCHPMPYPYAVYYCHGQDSDNRLFMLSLEGEDGLRLDALAICHMDTSQWDPNHASFRVLGIEPGSAPVCHVFPQDNLVWASPPSGYGN</sequence>
<dbReference type="PANTHER" id="PTHR31236:SF41">
    <property type="entry name" value="BURP DOMAIN PROTEIN USPL1"/>
    <property type="match status" value="1"/>
</dbReference>